<comment type="caution">
    <text evidence="2">The sequence shown here is derived from an EMBL/GenBank/DDBJ whole genome shotgun (WGS) entry which is preliminary data.</text>
</comment>
<dbReference type="PANTHER" id="PTHR43301">
    <property type="entry name" value="ARABINAN ENDO-1,5-ALPHA-L-ARABINOSIDASE"/>
    <property type="match status" value="1"/>
</dbReference>
<dbReference type="SUPFAM" id="SSF75005">
    <property type="entry name" value="Arabinanase/levansucrase/invertase"/>
    <property type="match status" value="1"/>
</dbReference>
<keyword evidence="1" id="KW-0732">Signal</keyword>
<proteinExistence type="predicted"/>
<evidence type="ECO:0000256" key="1">
    <source>
        <dbReference type="SAM" id="SignalP"/>
    </source>
</evidence>
<protein>
    <submittedName>
        <fullName evidence="2">Arabinosidase</fullName>
    </submittedName>
</protein>
<sequence>MASYNICRNIFLLFALFYVSVTASALTLDFGALDKRQTTDLVGYFAVFFKGDSTEKQRVWFYLSNGNDPCAFRPLNGDQPVLIPEGGTGGTRDMSIVVGRGDKWYILGTDLDIAKTDFNQATRNGSLSMFIWESSDLITWGSERLIKVEEDLAGMLWAPEALFDESTGSSKAPDWKFFVYWSAKIYSPDDPQHRANGIHSVIRATYTSDFHQFDQPPFVYYNGKPNSVIDMSILSLGGSVYVRFIKRERDNTVYSEVSINGIYGPWTGRGDIEKNVEAPAPYLDNRIKGKGHLLLDRNSYLAYESNDIPSGRWKSSCPGFPKGLRHGYVLPVNSTQYNGLSQRYR</sequence>
<evidence type="ECO:0000313" key="3">
    <source>
        <dbReference type="Proteomes" id="UP001456524"/>
    </source>
</evidence>
<dbReference type="EMBL" id="JBBWUH010000006">
    <property type="protein sequence ID" value="KAK8163800.1"/>
    <property type="molecule type" value="Genomic_DNA"/>
</dbReference>
<name>A0ABR1XQD8_9PEZI</name>
<accession>A0ABR1XQD8</accession>
<keyword evidence="3" id="KW-1185">Reference proteome</keyword>
<gene>
    <name evidence="2" type="ORF">IWX90DRAFT_504550</name>
</gene>
<feature type="chain" id="PRO_5046577231" evidence="1">
    <location>
        <begin position="26"/>
        <end position="345"/>
    </location>
</feature>
<dbReference type="InterPro" id="IPR050727">
    <property type="entry name" value="GH43_arabinanases"/>
</dbReference>
<dbReference type="InterPro" id="IPR023296">
    <property type="entry name" value="Glyco_hydro_beta-prop_sf"/>
</dbReference>
<dbReference type="CDD" id="cd08983">
    <property type="entry name" value="GH43_Bt3655-like"/>
    <property type="match status" value="1"/>
</dbReference>
<dbReference type="PANTHER" id="PTHR43301:SF8">
    <property type="entry name" value="ARABINOSIDASE-RELATED"/>
    <property type="match status" value="1"/>
</dbReference>
<feature type="signal peptide" evidence="1">
    <location>
        <begin position="1"/>
        <end position="25"/>
    </location>
</feature>
<dbReference type="Gene3D" id="2.115.10.20">
    <property type="entry name" value="Glycosyl hydrolase domain, family 43"/>
    <property type="match status" value="1"/>
</dbReference>
<organism evidence="2 3">
    <name type="scientific">Phyllosticta citrichinensis</name>
    <dbReference type="NCBI Taxonomy" id="1130410"/>
    <lineage>
        <taxon>Eukaryota</taxon>
        <taxon>Fungi</taxon>
        <taxon>Dikarya</taxon>
        <taxon>Ascomycota</taxon>
        <taxon>Pezizomycotina</taxon>
        <taxon>Dothideomycetes</taxon>
        <taxon>Dothideomycetes incertae sedis</taxon>
        <taxon>Botryosphaeriales</taxon>
        <taxon>Phyllostictaceae</taxon>
        <taxon>Phyllosticta</taxon>
    </lineage>
</organism>
<dbReference type="Proteomes" id="UP001456524">
    <property type="component" value="Unassembled WGS sequence"/>
</dbReference>
<reference evidence="2 3" key="1">
    <citation type="journal article" date="2022" name="G3 (Bethesda)">
        <title>Enemy or ally: a genomic approach to elucidate the lifestyle of Phyllosticta citrichinaensis.</title>
        <authorList>
            <person name="Buijs V.A."/>
            <person name="Groenewald J.Z."/>
            <person name="Haridas S."/>
            <person name="LaButti K.M."/>
            <person name="Lipzen A."/>
            <person name="Martin F.M."/>
            <person name="Barry K."/>
            <person name="Grigoriev I.V."/>
            <person name="Crous P.W."/>
            <person name="Seidl M.F."/>
        </authorList>
    </citation>
    <scope>NUCLEOTIDE SEQUENCE [LARGE SCALE GENOMIC DNA]</scope>
    <source>
        <strain evidence="2 3">CBS 129764</strain>
    </source>
</reference>
<evidence type="ECO:0000313" key="2">
    <source>
        <dbReference type="EMBL" id="KAK8163800.1"/>
    </source>
</evidence>